<name>A0A8X6YRB6_9ARAC</name>
<evidence type="ECO:0000313" key="1">
    <source>
        <dbReference type="EMBL" id="GFY75553.1"/>
    </source>
</evidence>
<accession>A0A8X6YRB6</accession>
<comment type="caution">
    <text evidence="1">The sequence shown here is derived from an EMBL/GenBank/DDBJ whole genome shotgun (WGS) entry which is preliminary data.</text>
</comment>
<reference evidence="1" key="1">
    <citation type="submission" date="2020-08" db="EMBL/GenBank/DDBJ databases">
        <title>Multicomponent nature underlies the extraordinary mechanical properties of spider dragline silk.</title>
        <authorList>
            <person name="Kono N."/>
            <person name="Nakamura H."/>
            <person name="Mori M."/>
            <person name="Yoshida Y."/>
            <person name="Ohtoshi R."/>
            <person name="Malay A.D."/>
            <person name="Moran D.A.P."/>
            <person name="Tomita M."/>
            <person name="Numata K."/>
            <person name="Arakawa K."/>
        </authorList>
    </citation>
    <scope>NUCLEOTIDE SEQUENCE</scope>
</reference>
<dbReference type="Proteomes" id="UP000886998">
    <property type="component" value="Unassembled WGS sequence"/>
</dbReference>
<protein>
    <submittedName>
        <fullName evidence="1">Uncharacterized protein</fullName>
    </submittedName>
</protein>
<organism evidence="1 2">
    <name type="scientific">Trichonephila inaurata madagascariensis</name>
    <dbReference type="NCBI Taxonomy" id="2747483"/>
    <lineage>
        <taxon>Eukaryota</taxon>
        <taxon>Metazoa</taxon>
        <taxon>Ecdysozoa</taxon>
        <taxon>Arthropoda</taxon>
        <taxon>Chelicerata</taxon>
        <taxon>Arachnida</taxon>
        <taxon>Araneae</taxon>
        <taxon>Araneomorphae</taxon>
        <taxon>Entelegynae</taxon>
        <taxon>Araneoidea</taxon>
        <taxon>Nephilidae</taxon>
        <taxon>Trichonephila</taxon>
        <taxon>Trichonephila inaurata</taxon>
    </lineage>
</organism>
<evidence type="ECO:0000313" key="2">
    <source>
        <dbReference type="Proteomes" id="UP000886998"/>
    </source>
</evidence>
<sequence>MELGKHEINPQFDMNQPNVSTECSRMAYCNKEMYPQYETNQRFVSSEHIHNEYCNKDVIPQVNGNPRTVANADENHSLVGRISSQQFTRLNEKEFEQQKLDSVESFKKVEMKYANARPLQQMNANIYSTTQNKLQNETFHNKTFLFNSPFKKHSNVDSKQTTKECDNSRRCDRCNLDFIDFEQYLDHEYKSCNATQMTKNEARTLENLFHTCKMANKSHIGNISVNEEKNKILKTESSLEFGSLHFDSNDYSANHLRYHTLNESATSQTRLDDLESYLEIQLVAHQPNLLDSSISSG</sequence>
<gene>
    <name evidence="1" type="ORF">TNIN_312741</name>
</gene>
<dbReference type="EMBL" id="BMAV01021479">
    <property type="protein sequence ID" value="GFY75553.1"/>
    <property type="molecule type" value="Genomic_DNA"/>
</dbReference>
<dbReference type="AlphaFoldDB" id="A0A8X6YRB6"/>
<proteinExistence type="predicted"/>
<keyword evidence="2" id="KW-1185">Reference proteome</keyword>